<dbReference type="Proteomes" id="UP001235939">
    <property type="component" value="Chromosome 22"/>
</dbReference>
<organism evidence="1 2">
    <name type="scientific">Cordylochernes scorpioides</name>
    <dbReference type="NCBI Taxonomy" id="51811"/>
    <lineage>
        <taxon>Eukaryota</taxon>
        <taxon>Metazoa</taxon>
        <taxon>Ecdysozoa</taxon>
        <taxon>Arthropoda</taxon>
        <taxon>Chelicerata</taxon>
        <taxon>Arachnida</taxon>
        <taxon>Pseudoscorpiones</taxon>
        <taxon>Cheliferoidea</taxon>
        <taxon>Chernetidae</taxon>
        <taxon>Cordylochernes</taxon>
    </lineage>
</organism>
<evidence type="ECO:0000313" key="1">
    <source>
        <dbReference type="EMBL" id="UYV82686.1"/>
    </source>
</evidence>
<protein>
    <submittedName>
        <fullName evidence="1">Uncharacterized protein</fullName>
    </submittedName>
</protein>
<accession>A0ABY6LNJ2</accession>
<proteinExistence type="predicted"/>
<gene>
    <name evidence="1" type="ORF">LAZ67_22000549</name>
</gene>
<name>A0ABY6LNJ2_9ARAC</name>
<keyword evidence="2" id="KW-1185">Reference proteome</keyword>
<reference evidence="1 2" key="1">
    <citation type="submission" date="2022-03" db="EMBL/GenBank/DDBJ databases">
        <title>A chromosomal length assembly of Cordylochernes scorpioides.</title>
        <authorList>
            <person name="Zeh D."/>
            <person name="Zeh J."/>
        </authorList>
    </citation>
    <scope>NUCLEOTIDE SEQUENCE [LARGE SCALE GENOMIC DNA]</scope>
    <source>
        <strain evidence="1">IN4F17</strain>
        <tissue evidence="1">Whole Body</tissue>
    </source>
</reference>
<evidence type="ECO:0000313" key="2">
    <source>
        <dbReference type="Proteomes" id="UP001235939"/>
    </source>
</evidence>
<sequence>MEGKILVGLSSVQQADKDGLEIEDVLLRETSLKKRAERIVIGNVPFFVENVDLVAALRPYGQITSIVQKMMELGESYWADVRVEAFITLRDGMKLFQIPARLGIKFKGVTSHAKCLQQLQTIAVAAVHEDSWVLSSLNISEESATDITSGSIEDLTELLDQADLSACSTPRTFLQRSPVAEGVLTPIVDRVAALIDPTLRAIADMTPRELWRSWSHIKADLIADINSLDAPRITAGDYVTRAGRFLEARLESTSVNADYLSLHDDA</sequence>
<dbReference type="EMBL" id="CP092884">
    <property type="protein sequence ID" value="UYV82686.1"/>
    <property type="molecule type" value="Genomic_DNA"/>
</dbReference>